<dbReference type="Pfam" id="PF00069">
    <property type="entry name" value="Pkinase"/>
    <property type="match status" value="1"/>
</dbReference>
<feature type="compositionally biased region" description="Low complexity" evidence="1">
    <location>
        <begin position="747"/>
        <end position="775"/>
    </location>
</feature>
<feature type="region of interest" description="Disordered" evidence="1">
    <location>
        <begin position="747"/>
        <end position="790"/>
    </location>
</feature>
<dbReference type="SMART" id="SM00220">
    <property type="entry name" value="S_TKc"/>
    <property type="match status" value="1"/>
</dbReference>
<dbReference type="EMBL" id="BMAR01000010">
    <property type="protein sequence ID" value="GFR45629.1"/>
    <property type="molecule type" value="Genomic_DNA"/>
</dbReference>
<dbReference type="AlphaFoldDB" id="A0AAD3DPG4"/>
<dbReference type="InterPro" id="IPR008271">
    <property type="entry name" value="Ser/Thr_kinase_AS"/>
</dbReference>
<dbReference type="InterPro" id="IPR011009">
    <property type="entry name" value="Kinase-like_dom_sf"/>
</dbReference>
<dbReference type="SUPFAM" id="SSF56112">
    <property type="entry name" value="Protein kinase-like (PK-like)"/>
    <property type="match status" value="1"/>
</dbReference>
<dbReference type="PROSITE" id="PS51257">
    <property type="entry name" value="PROKAR_LIPOPROTEIN"/>
    <property type="match status" value="1"/>
</dbReference>
<dbReference type="PROSITE" id="PS00108">
    <property type="entry name" value="PROTEIN_KINASE_ST"/>
    <property type="match status" value="1"/>
</dbReference>
<feature type="region of interest" description="Disordered" evidence="1">
    <location>
        <begin position="472"/>
        <end position="497"/>
    </location>
</feature>
<dbReference type="GO" id="GO:0004674">
    <property type="term" value="F:protein serine/threonine kinase activity"/>
    <property type="evidence" value="ECO:0007669"/>
    <property type="project" value="TreeGrafter"/>
</dbReference>
<keyword evidence="4" id="KW-1185">Reference proteome</keyword>
<protein>
    <recommendedName>
        <fullName evidence="2">Protein kinase domain-containing protein</fullName>
    </recommendedName>
</protein>
<dbReference type="InterPro" id="IPR051681">
    <property type="entry name" value="Ser/Thr_Kinases-Pseudokinases"/>
</dbReference>
<feature type="region of interest" description="Disordered" evidence="1">
    <location>
        <begin position="362"/>
        <end position="384"/>
    </location>
</feature>
<dbReference type="GO" id="GO:0005524">
    <property type="term" value="F:ATP binding"/>
    <property type="evidence" value="ECO:0007669"/>
    <property type="project" value="InterPro"/>
</dbReference>
<gene>
    <name evidence="3" type="ORF">Agub_g7037</name>
</gene>
<evidence type="ECO:0000256" key="1">
    <source>
        <dbReference type="SAM" id="MobiDB-lite"/>
    </source>
</evidence>
<feature type="domain" description="Protein kinase" evidence="2">
    <location>
        <begin position="556"/>
        <end position="984"/>
    </location>
</feature>
<accession>A0AAD3DPG4</accession>
<dbReference type="Gene3D" id="3.30.200.20">
    <property type="entry name" value="Phosphorylase Kinase, domain 1"/>
    <property type="match status" value="1"/>
</dbReference>
<evidence type="ECO:0000313" key="4">
    <source>
        <dbReference type="Proteomes" id="UP001054857"/>
    </source>
</evidence>
<proteinExistence type="predicted"/>
<organism evidence="3 4">
    <name type="scientific">Astrephomene gubernaculifera</name>
    <dbReference type="NCBI Taxonomy" id="47775"/>
    <lineage>
        <taxon>Eukaryota</taxon>
        <taxon>Viridiplantae</taxon>
        <taxon>Chlorophyta</taxon>
        <taxon>core chlorophytes</taxon>
        <taxon>Chlorophyceae</taxon>
        <taxon>CS clade</taxon>
        <taxon>Chlamydomonadales</taxon>
        <taxon>Astrephomenaceae</taxon>
        <taxon>Astrephomene</taxon>
    </lineage>
</organism>
<dbReference type="PANTHER" id="PTHR44329">
    <property type="entry name" value="SERINE/THREONINE-PROTEIN KINASE TNNI3K-RELATED"/>
    <property type="match status" value="1"/>
</dbReference>
<feature type="region of interest" description="Disordered" evidence="1">
    <location>
        <begin position="594"/>
        <end position="630"/>
    </location>
</feature>
<comment type="caution">
    <text evidence="3">The sequence shown here is derived from an EMBL/GenBank/DDBJ whole genome shotgun (WGS) entry which is preliminary data.</text>
</comment>
<feature type="compositionally biased region" description="Polar residues" evidence="1">
    <location>
        <begin position="487"/>
        <end position="497"/>
    </location>
</feature>
<dbReference type="PANTHER" id="PTHR44329:SF289">
    <property type="entry name" value="SERINE_THREONINE-PROTEIN KINASE VIK"/>
    <property type="match status" value="1"/>
</dbReference>
<evidence type="ECO:0000313" key="3">
    <source>
        <dbReference type="EMBL" id="GFR45629.1"/>
    </source>
</evidence>
<dbReference type="Gene3D" id="1.10.510.10">
    <property type="entry name" value="Transferase(Phosphotransferase) domain 1"/>
    <property type="match status" value="1"/>
</dbReference>
<evidence type="ECO:0000259" key="2">
    <source>
        <dbReference type="PROSITE" id="PS50011"/>
    </source>
</evidence>
<name>A0AAD3DPG4_9CHLO</name>
<dbReference type="Proteomes" id="UP001054857">
    <property type="component" value="Unassembled WGS sequence"/>
</dbReference>
<dbReference type="InterPro" id="IPR000719">
    <property type="entry name" value="Prot_kinase_dom"/>
</dbReference>
<reference evidence="3 4" key="1">
    <citation type="journal article" date="2021" name="Sci. Rep.">
        <title>Genome sequencing of the multicellular alga Astrephomene provides insights into convergent evolution of germ-soma differentiation.</title>
        <authorList>
            <person name="Yamashita S."/>
            <person name="Yamamoto K."/>
            <person name="Matsuzaki R."/>
            <person name="Suzuki S."/>
            <person name="Yamaguchi H."/>
            <person name="Hirooka S."/>
            <person name="Minakuchi Y."/>
            <person name="Miyagishima S."/>
            <person name="Kawachi M."/>
            <person name="Toyoda A."/>
            <person name="Nozaki H."/>
        </authorList>
    </citation>
    <scope>NUCLEOTIDE SEQUENCE [LARGE SCALE GENOMIC DNA]</scope>
    <source>
        <strain evidence="3 4">NIES-4017</strain>
    </source>
</reference>
<sequence length="993" mass="100822">MIRISPRVTSCYFSAGGPASLILVVGCVDLPSCVNSGGTDEEAQTALTRFTAPTPRHAVRSRPTTGNGMGTLAPLSSPPSASALWPFANLNNLGGGGGAVAATASGDACVWIGLYLTCQDRLPTSLLLAARDRAQLLLELLLPAAAACLADAAYSELQYMCDAVGGGGGSSGLGPQPTIPIIRMNSSLASGRQQHLASRTAASPLRHTASDVDSPTVTCAGAAAAVPPAVVASVVPMSALMMGGGGGGSSNGVTAAAGSSVAMHNNSLHVSLSLRGSSREVRLGESTASVRGGVREGAMESETMLARALEGATSVHLGLHTATLAPTVTNTITITASAPTTAITAPVVSSNAPWLALQCSSGFPTSRDASEPAPQVPRSRLSQMQAATGAAAAAATGAAAAGGGGGASIPTGSSLTPFLISSNSLVSALMGSGSHTGKTPTNMTTGGAGGGAGGLEGALDSIVSSGQVSLAQPRVTRGPRLAHSPSGLLNTARSSNRMPRQHVSELLASMPCDVYDTLTVMRTNMDVLVSSFWNTLRSQNTEGTPSPHADEDLRFLRLTKILGGGGCSTVYSGMLHGLEVAVKVMKAQLGPEDLDDAAPEETTANTSPQSPSAPGTPAEPSPPSPAARQAQLRALMRGARELAVMTSISHPNIVQIYSYHTRVLVQSREAAEAGAEAGGGGGGNSRGGAGAALLPKLLPVAPDADMGSSPGPLQTVLIMECCDLGSLADALDSGMFANAVRAAESARWRAAPPRRSQTISQLSTITSAANKASTSSGGGSGSSFGRAPSGSRAAAVGGGSGIAMHAVYLTLLEVALALRHMHSLNLVHCDVKPANVLLKSSASDPRGFTCKLTDFGFVNLLQYQLGDADDPAAKPSMRYHEPVGTVTHLAPETMVQGSKLDHTVDIFAFGILMWEVFTGKAPYAEHAGNNFRDVPYLVVRDGMRPVFPPATPTAFKSLAQACWSADASRRPTAATLVGSLQRLMDTAASRGAC</sequence>
<dbReference type="PROSITE" id="PS50011">
    <property type="entry name" value="PROTEIN_KINASE_DOM"/>
    <property type="match status" value="1"/>
</dbReference>